<dbReference type="Proteomes" id="UP000504607">
    <property type="component" value="Unplaced"/>
</dbReference>
<protein>
    <submittedName>
        <fullName evidence="2">Uncharacterized protein LOC105036814</fullName>
    </submittedName>
</protein>
<keyword evidence="1" id="KW-1185">Reference proteome</keyword>
<dbReference type="PANTHER" id="PTHR46087:SF9">
    <property type="entry name" value="ARM REPEAT SUPERFAMILY PROTEIN"/>
    <property type="match status" value="1"/>
</dbReference>
<evidence type="ECO:0000313" key="1">
    <source>
        <dbReference type="Proteomes" id="UP000504607"/>
    </source>
</evidence>
<dbReference type="AlphaFoldDB" id="A0A6I9QM95"/>
<name>A0A6I9QM95_ELAGV</name>
<organism evidence="1 2">
    <name type="scientific">Elaeis guineensis var. tenera</name>
    <name type="common">Oil palm</name>
    <dbReference type="NCBI Taxonomy" id="51953"/>
    <lineage>
        <taxon>Eukaryota</taxon>
        <taxon>Viridiplantae</taxon>
        <taxon>Streptophyta</taxon>
        <taxon>Embryophyta</taxon>
        <taxon>Tracheophyta</taxon>
        <taxon>Spermatophyta</taxon>
        <taxon>Magnoliopsida</taxon>
        <taxon>Liliopsida</taxon>
        <taxon>Arecaceae</taxon>
        <taxon>Arecoideae</taxon>
        <taxon>Cocoseae</taxon>
        <taxon>Elaeidinae</taxon>
        <taxon>Elaeis</taxon>
    </lineage>
</organism>
<dbReference type="InterPro" id="IPR055296">
    <property type="entry name" value="SRL2-like"/>
</dbReference>
<evidence type="ECO:0000313" key="2">
    <source>
        <dbReference type="RefSeq" id="XP_010910850.1"/>
    </source>
</evidence>
<gene>
    <name evidence="2" type="primary">LOC105036814</name>
</gene>
<proteinExistence type="predicted"/>
<reference evidence="2" key="1">
    <citation type="submission" date="2025-08" db="UniProtKB">
        <authorList>
            <consortium name="RefSeq"/>
        </authorList>
    </citation>
    <scope>IDENTIFICATION</scope>
</reference>
<dbReference type="RefSeq" id="XP_010910850.1">
    <property type="nucleotide sequence ID" value="XM_010912548.2"/>
</dbReference>
<accession>A0A6I9QM95</accession>
<sequence length="209" mass="22933">MQLLDDFCSDDACPLGTLFTVSPGQSTPFGSKTNSISQKVIPSAFAIDDDIFTEASDSPADYKSNLCKDTNLLSVNQLLDSVLETATHVGRLSVSSTSDVPFKEMASQCEALLVGKQQKLSVCMSTRQQQQFFLSGLSQDDKEMKHSSHLCTEQLQMIGNPFVEPNFNAYACTVTATTTLLFPTEYQCQPQFRLPASNPFDNFLKAAGW</sequence>
<dbReference type="OrthoDB" id="19232at2759"/>
<dbReference type="PANTHER" id="PTHR46087">
    <property type="entry name" value="PUTATIVE, EXPRESSED-RELATED"/>
    <property type="match status" value="1"/>
</dbReference>
<dbReference type="InParanoid" id="A0A6I9QM95"/>